<organism evidence="14 15">
    <name type="scientific">Rhizobium tubonense</name>
    <dbReference type="NCBI Taxonomy" id="484088"/>
    <lineage>
        <taxon>Bacteria</taxon>
        <taxon>Pseudomonadati</taxon>
        <taxon>Pseudomonadota</taxon>
        <taxon>Alphaproteobacteria</taxon>
        <taxon>Hyphomicrobiales</taxon>
        <taxon>Rhizobiaceae</taxon>
        <taxon>Rhizobium/Agrobacterium group</taxon>
        <taxon>Rhizobium</taxon>
    </lineage>
</organism>
<dbReference type="InterPro" id="IPR004358">
    <property type="entry name" value="Sig_transdc_His_kin-like_C"/>
</dbReference>
<evidence type="ECO:0000313" key="15">
    <source>
        <dbReference type="Proteomes" id="UP000248925"/>
    </source>
</evidence>
<evidence type="ECO:0000256" key="11">
    <source>
        <dbReference type="ARBA" id="ARBA00023012"/>
    </source>
</evidence>
<evidence type="ECO:0000256" key="4">
    <source>
        <dbReference type="ARBA" id="ARBA00022553"/>
    </source>
</evidence>
<dbReference type="Proteomes" id="UP000248925">
    <property type="component" value="Unassembled WGS sequence"/>
</dbReference>
<evidence type="ECO:0000259" key="13">
    <source>
        <dbReference type="PROSITE" id="PS50109"/>
    </source>
</evidence>
<dbReference type="InterPro" id="IPR000014">
    <property type="entry name" value="PAS"/>
</dbReference>
<evidence type="ECO:0000256" key="7">
    <source>
        <dbReference type="ARBA" id="ARBA00022741"/>
    </source>
</evidence>
<keyword evidence="7" id="KW-0547">Nucleotide-binding</keyword>
<keyword evidence="9" id="KW-0067">ATP-binding</keyword>
<accession>A0A2W4CQP7</accession>
<dbReference type="Gene3D" id="3.30.450.20">
    <property type="entry name" value="PAS domain"/>
    <property type="match status" value="1"/>
</dbReference>
<dbReference type="PRINTS" id="PR00344">
    <property type="entry name" value="BCTRLSENSOR"/>
</dbReference>
<evidence type="ECO:0000256" key="5">
    <source>
        <dbReference type="ARBA" id="ARBA00022679"/>
    </source>
</evidence>
<dbReference type="Pfam" id="PF00512">
    <property type="entry name" value="HisKA"/>
    <property type="match status" value="1"/>
</dbReference>
<dbReference type="GO" id="GO:0007234">
    <property type="term" value="P:osmosensory signaling via phosphorelay pathway"/>
    <property type="evidence" value="ECO:0007669"/>
    <property type="project" value="TreeGrafter"/>
</dbReference>
<dbReference type="SUPFAM" id="SSF55874">
    <property type="entry name" value="ATPase domain of HSP90 chaperone/DNA topoisomerase II/histidine kinase"/>
    <property type="match status" value="1"/>
</dbReference>
<proteinExistence type="predicted"/>
<protein>
    <recommendedName>
        <fullName evidence="3">histidine kinase</fullName>
        <ecNumber evidence="3">2.7.13.3</ecNumber>
    </recommendedName>
</protein>
<evidence type="ECO:0000256" key="1">
    <source>
        <dbReference type="ARBA" id="ARBA00000085"/>
    </source>
</evidence>
<evidence type="ECO:0000256" key="3">
    <source>
        <dbReference type="ARBA" id="ARBA00012438"/>
    </source>
</evidence>
<feature type="domain" description="Histidine kinase" evidence="13">
    <location>
        <begin position="165"/>
        <end position="371"/>
    </location>
</feature>
<dbReference type="EC" id="2.7.13.3" evidence="3"/>
<keyword evidence="11" id="KW-0902">Two-component regulatory system</keyword>
<dbReference type="Gene3D" id="3.30.565.10">
    <property type="entry name" value="Histidine kinase-like ATPase, C-terminal domain"/>
    <property type="match status" value="1"/>
</dbReference>
<dbReference type="EMBL" id="PCDP01000029">
    <property type="protein sequence ID" value="PZM14922.1"/>
    <property type="molecule type" value="Genomic_DNA"/>
</dbReference>
<dbReference type="InterPro" id="IPR035965">
    <property type="entry name" value="PAS-like_dom_sf"/>
</dbReference>
<keyword evidence="8 14" id="KW-0418">Kinase</keyword>
<evidence type="ECO:0000256" key="8">
    <source>
        <dbReference type="ARBA" id="ARBA00022777"/>
    </source>
</evidence>
<dbReference type="PANTHER" id="PTHR42878">
    <property type="entry name" value="TWO-COMPONENT HISTIDINE KINASE"/>
    <property type="match status" value="1"/>
</dbReference>
<dbReference type="GO" id="GO:0000155">
    <property type="term" value="F:phosphorelay sensor kinase activity"/>
    <property type="evidence" value="ECO:0007669"/>
    <property type="project" value="InterPro"/>
</dbReference>
<dbReference type="GO" id="GO:0005524">
    <property type="term" value="F:ATP binding"/>
    <property type="evidence" value="ECO:0007669"/>
    <property type="project" value="UniProtKB-KW"/>
</dbReference>
<dbReference type="CDD" id="cd00082">
    <property type="entry name" value="HisKA"/>
    <property type="match status" value="1"/>
</dbReference>
<dbReference type="InterPro" id="IPR036097">
    <property type="entry name" value="HisK_dim/P_sf"/>
</dbReference>
<evidence type="ECO:0000256" key="6">
    <source>
        <dbReference type="ARBA" id="ARBA00022692"/>
    </source>
</evidence>
<dbReference type="OrthoDB" id="9795133at2"/>
<dbReference type="InterPro" id="IPR005467">
    <property type="entry name" value="His_kinase_dom"/>
</dbReference>
<dbReference type="SUPFAM" id="SSF55785">
    <property type="entry name" value="PYP-like sensor domain (PAS domain)"/>
    <property type="match status" value="1"/>
</dbReference>
<evidence type="ECO:0000256" key="2">
    <source>
        <dbReference type="ARBA" id="ARBA00004141"/>
    </source>
</evidence>
<evidence type="ECO:0000256" key="12">
    <source>
        <dbReference type="ARBA" id="ARBA00023136"/>
    </source>
</evidence>
<comment type="subcellular location">
    <subcellularLocation>
        <location evidence="2">Membrane</location>
        <topology evidence="2">Multi-pass membrane protein</topology>
    </subcellularLocation>
</comment>
<dbReference type="Gene3D" id="1.10.287.130">
    <property type="match status" value="1"/>
</dbReference>
<gene>
    <name evidence="14" type="ORF">CPY51_09560</name>
</gene>
<dbReference type="PROSITE" id="PS50109">
    <property type="entry name" value="HIS_KIN"/>
    <property type="match status" value="1"/>
</dbReference>
<comment type="catalytic activity">
    <reaction evidence="1">
        <text>ATP + protein L-histidine = ADP + protein N-phospho-L-histidine.</text>
        <dbReference type="EC" id="2.7.13.3"/>
    </reaction>
</comment>
<keyword evidence="6" id="KW-0812">Transmembrane</keyword>
<keyword evidence="5" id="KW-0808">Transferase</keyword>
<dbReference type="SUPFAM" id="SSF47384">
    <property type="entry name" value="Homodimeric domain of signal transducing histidine kinase"/>
    <property type="match status" value="1"/>
</dbReference>
<dbReference type="InterPro" id="IPR003594">
    <property type="entry name" value="HATPase_dom"/>
</dbReference>
<dbReference type="GO" id="GO:0016020">
    <property type="term" value="C:membrane"/>
    <property type="evidence" value="ECO:0007669"/>
    <property type="project" value="UniProtKB-SubCell"/>
</dbReference>
<dbReference type="GO" id="GO:0030295">
    <property type="term" value="F:protein kinase activator activity"/>
    <property type="evidence" value="ECO:0007669"/>
    <property type="project" value="TreeGrafter"/>
</dbReference>
<dbReference type="RefSeq" id="WP_111160011.1">
    <property type="nucleotide sequence ID" value="NZ_PCDP01000029.1"/>
</dbReference>
<dbReference type="SMART" id="SM00091">
    <property type="entry name" value="PAS"/>
    <property type="match status" value="1"/>
</dbReference>
<keyword evidence="4" id="KW-0597">Phosphoprotein</keyword>
<dbReference type="SMART" id="SM00387">
    <property type="entry name" value="HATPase_c"/>
    <property type="match status" value="1"/>
</dbReference>
<reference evidence="14 15" key="1">
    <citation type="journal article" date="2018" name="Sci. Rep.">
        <title>Rhizobium tumorigenes sp. nov., a novel plant tumorigenic bacterium isolated from cane gall tumors on thornless blackberry.</title>
        <authorList>
            <person name="Kuzmanovi N."/>
            <person name="Smalla K."/>
            <person name="Gronow S."/>
            <person name="PuBawska J."/>
        </authorList>
    </citation>
    <scope>NUCLEOTIDE SEQUENCE [LARGE SCALE GENOMIC DNA]</scope>
    <source>
        <strain evidence="14 15">CCBAU 85046</strain>
    </source>
</reference>
<evidence type="ECO:0000313" key="14">
    <source>
        <dbReference type="EMBL" id="PZM14922.1"/>
    </source>
</evidence>
<sequence>MTIPSGLQEDFENLFENTVAGNLILTPGGVILRANERLAGWLDRSPADMTGRRLLEFLTIGGRIYQETHLAPMLRMQGEFEEVMLEMVTADGAKLPVLINAIEQRSADGNPLFIRMTVLRASARIAYEQNLRRERAQIREALATAEEFLIDEREAASLREQFIAVLGHDLRNPLAAVDAAMRSIGRSALDDRQKQIVTLAQASIRRMAGLIDDIMDFARGRLGGGIAVDIRETDLGAVLLQVVDELSHANPFRAIDTDLDLSVPVRCDGPKIAQLASNLLANAITHGSPETPITVRARSSPDGFEVAVTNSGPAIPAENLDRLFRPFTRSESSSKQGLGLGLYIASEIAKAHGGKIEVSSTADATTFTFRA</sequence>
<keyword evidence="12" id="KW-0472">Membrane</keyword>
<dbReference type="Pfam" id="PF13426">
    <property type="entry name" value="PAS_9"/>
    <property type="match status" value="1"/>
</dbReference>
<dbReference type="InterPro" id="IPR050351">
    <property type="entry name" value="BphY/WalK/GraS-like"/>
</dbReference>
<evidence type="ECO:0000256" key="10">
    <source>
        <dbReference type="ARBA" id="ARBA00022989"/>
    </source>
</evidence>
<dbReference type="PANTHER" id="PTHR42878:SF7">
    <property type="entry name" value="SENSOR HISTIDINE KINASE GLRK"/>
    <property type="match status" value="1"/>
</dbReference>
<name>A0A2W4CQP7_9HYPH</name>
<dbReference type="AlphaFoldDB" id="A0A2W4CQP7"/>
<dbReference type="InterPro" id="IPR036890">
    <property type="entry name" value="HATPase_C_sf"/>
</dbReference>
<comment type="caution">
    <text evidence="14">The sequence shown here is derived from an EMBL/GenBank/DDBJ whole genome shotgun (WGS) entry which is preliminary data.</text>
</comment>
<evidence type="ECO:0000256" key="9">
    <source>
        <dbReference type="ARBA" id="ARBA00022840"/>
    </source>
</evidence>
<dbReference type="Pfam" id="PF02518">
    <property type="entry name" value="HATPase_c"/>
    <property type="match status" value="1"/>
</dbReference>
<keyword evidence="15" id="KW-1185">Reference proteome</keyword>
<dbReference type="GO" id="GO:0000156">
    <property type="term" value="F:phosphorelay response regulator activity"/>
    <property type="evidence" value="ECO:0007669"/>
    <property type="project" value="TreeGrafter"/>
</dbReference>
<dbReference type="InterPro" id="IPR003661">
    <property type="entry name" value="HisK_dim/P_dom"/>
</dbReference>
<keyword evidence="10" id="KW-1133">Transmembrane helix</keyword>
<dbReference type="SMART" id="SM00388">
    <property type="entry name" value="HisKA"/>
    <property type="match status" value="1"/>
</dbReference>
<dbReference type="CDD" id="cd00075">
    <property type="entry name" value="HATPase"/>
    <property type="match status" value="1"/>
</dbReference>